<evidence type="ECO:0000259" key="16">
    <source>
        <dbReference type="Pfam" id="PF07715"/>
    </source>
</evidence>
<reference evidence="17 18" key="1">
    <citation type="submission" date="2023-06" db="EMBL/GenBank/DDBJ databases">
        <title>Draft genome sequence of Novosphingobium sp. strain IK01.</title>
        <authorList>
            <person name="Hatamoto M."/>
            <person name="Ikarashi T."/>
            <person name="Yamaguchi T."/>
        </authorList>
    </citation>
    <scope>NUCLEOTIDE SEQUENCE [LARGE SCALE GENOMIC DNA]</scope>
    <source>
        <strain evidence="17 18">IK01</strain>
    </source>
</reference>
<comment type="subcellular location">
    <subcellularLocation>
        <location evidence="1">Cell outer membrane</location>
        <topology evidence="1">Multi-pass membrane protein</topology>
    </subcellularLocation>
</comment>
<keyword evidence="10 12" id="KW-0472">Membrane</keyword>
<comment type="caution">
    <text evidence="17">The sequence shown here is derived from an EMBL/GenBank/DDBJ whole genome shotgun (WGS) entry which is preliminary data.</text>
</comment>
<dbReference type="EMBL" id="BTFW01000001">
    <property type="protein sequence ID" value="GMM60188.1"/>
    <property type="molecule type" value="Genomic_DNA"/>
</dbReference>
<accession>A0ABQ6P4J1</accession>
<dbReference type="PANTHER" id="PTHR32552:SF89">
    <property type="entry name" value="CATECHOLATE SIDEROPHORE RECEPTOR FIU"/>
    <property type="match status" value="1"/>
</dbReference>
<evidence type="ECO:0000256" key="4">
    <source>
        <dbReference type="ARBA" id="ARBA00022496"/>
    </source>
</evidence>
<keyword evidence="7" id="KW-0408">Iron</keyword>
<dbReference type="Pfam" id="PF00593">
    <property type="entry name" value="TonB_dep_Rec_b-barrel"/>
    <property type="match status" value="1"/>
</dbReference>
<sequence length="808" mass="86830">MGASRLLHSLSLGALVTAALATLSPAHAAEAEAAPAAPNPAPAPEAATRSAADGGIEMTTPIVVSVGKTTRTATELAGTEIQKILPGVSALGAIQTLPGVMYQTADPWGNNEQNMSLFIHGFAINQLGYTLDGLPLGDLSYGTIAGLSIQRAIISEDIGNVVVATGAGGLGVPSLNNLGGAIETTSSDPSKTRAIALSQTVGSYGTSRTYGRVDTGAFGADGNSRAYAAFSRQRARAWDFNGRQGGWQVNAKYVHENDAGKFTAYFDYSDKQEPNEDATTTYARPATAAQAYTPYTRPFMFPNWSQALSYVDAQGNTPAAQGSNYLNYFSAALRTDYLGYLKYEANLGSNIHWTNLAYYHHNDGQGVVAGPLGQSLSVARAYFPNDTRDQLVDDTGGSGYITRVTQYRISRGGLVSTLQAQVGRHALELGGWYEHNSGTIWRNWYALDVNAPTDPYHWQQNPLFTQYSQEYRTDSIQLHLQDQWKVNDKLTVEGGIKSSLVFAKGWYPIQPVAGSYSGMVGGLPSGNIDTQRWFLPAIGAKYAFNRHEQVYFNIQKNMRNFGTAPWGVGSQTAFDYFRDNGKPETSWTYEVGLRSHHSFVGSLISSLDAQVNYYHVDFSNRLLAVSTTVGGLGGSSITGGTTSLFNVGGVTTDGVDASMTLGLGSYISVYDGVSYNSSRYGSDYSNGTTTFATAGKQVPGSPQWMNKTVVSAHYGPVEGQFTGMYIGKRFATYTNDAAVGSYYMSNLRLAVNLPADLVHLRKASIALNVTNLFDVRGASSVSISQPASVYAVYPIAPRQWFLTFAVGM</sequence>
<feature type="region of interest" description="Disordered" evidence="13">
    <location>
        <begin position="31"/>
        <end position="52"/>
    </location>
</feature>
<dbReference type="Pfam" id="PF07715">
    <property type="entry name" value="Plug"/>
    <property type="match status" value="1"/>
</dbReference>
<evidence type="ECO:0000256" key="12">
    <source>
        <dbReference type="RuleBase" id="RU003357"/>
    </source>
</evidence>
<evidence type="ECO:0000256" key="6">
    <source>
        <dbReference type="ARBA" id="ARBA00022729"/>
    </source>
</evidence>
<feature type="chain" id="PRO_5045945825" evidence="14">
    <location>
        <begin position="29"/>
        <end position="808"/>
    </location>
</feature>
<evidence type="ECO:0000313" key="17">
    <source>
        <dbReference type="EMBL" id="GMM60188.1"/>
    </source>
</evidence>
<evidence type="ECO:0000256" key="10">
    <source>
        <dbReference type="ARBA" id="ARBA00023136"/>
    </source>
</evidence>
<evidence type="ECO:0000256" key="2">
    <source>
        <dbReference type="ARBA" id="ARBA00022448"/>
    </source>
</evidence>
<keyword evidence="5" id="KW-0812">Transmembrane</keyword>
<evidence type="ECO:0000256" key="7">
    <source>
        <dbReference type="ARBA" id="ARBA00023004"/>
    </source>
</evidence>
<evidence type="ECO:0000256" key="1">
    <source>
        <dbReference type="ARBA" id="ARBA00004571"/>
    </source>
</evidence>
<dbReference type="InterPro" id="IPR039426">
    <property type="entry name" value="TonB-dep_rcpt-like"/>
</dbReference>
<evidence type="ECO:0000256" key="5">
    <source>
        <dbReference type="ARBA" id="ARBA00022692"/>
    </source>
</evidence>
<dbReference type="InterPro" id="IPR000531">
    <property type="entry name" value="Beta-barrel_TonB"/>
</dbReference>
<dbReference type="Gene3D" id="2.40.170.20">
    <property type="entry name" value="TonB-dependent receptor, beta-barrel domain"/>
    <property type="match status" value="1"/>
</dbReference>
<keyword evidence="6 14" id="KW-0732">Signal</keyword>
<keyword evidence="11" id="KW-0998">Cell outer membrane</keyword>
<feature type="domain" description="TonB-dependent receptor-like beta-barrel" evidence="15">
    <location>
        <begin position="294"/>
        <end position="772"/>
    </location>
</feature>
<evidence type="ECO:0000256" key="11">
    <source>
        <dbReference type="ARBA" id="ARBA00023237"/>
    </source>
</evidence>
<keyword evidence="9 12" id="KW-0798">TonB box</keyword>
<evidence type="ECO:0000256" key="3">
    <source>
        <dbReference type="ARBA" id="ARBA00022452"/>
    </source>
</evidence>
<evidence type="ECO:0000259" key="15">
    <source>
        <dbReference type="Pfam" id="PF00593"/>
    </source>
</evidence>
<feature type="domain" description="TonB-dependent receptor plug" evidence="16">
    <location>
        <begin position="68"/>
        <end position="170"/>
    </location>
</feature>
<dbReference type="Proteomes" id="UP001187221">
    <property type="component" value="Unassembled WGS sequence"/>
</dbReference>
<dbReference type="SUPFAM" id="SSF56935">
    <property type="entry name" value="Porins"/>
    <property type="match status" value="1"/>
</dbReference>
<feature type="signal peptide" evidence="14">
    <location>
        <begin position="1"/>
        <end position="28"/>
    </location>
</feature>
<keyword evidence="8" id="KW-0406">Ion transport</keyword>
<evidence type="ECO:0000256" key="8">
    <source>
        <dbReference type="ARBA" id="ARBA00023065"/>
    </source>
</evidence>
<name>A0ABQ6P4J1_9SPHN</name>
<dbReference type="InterPro" id="IPR036942">
    <property type="entry name" value="Beta-barrel_TonB_sf"/>
</dbReference>
<comment type="similarity">
    <text evidence="12">Belongs to the TonB-dependent receptor family.</text>
</comment>
<keyword evidence="18" id="KW-1185">Reference proteome</keyword>
<evidence type="ECO:0000313" key="18">
    <source>
        <dbReference type="Proteomes" id="UP001187221"/>
    </source>
</evidence>
<organism evidence="17 18">
    <name type="scientific">Novosphingobium pituita</name>
    <dbReference type="NCBI Taxonomy" id="3056842"/>
    <lineage>
        <taxon>Bacteria</taxon>
        <taxon>Pseudomonadati</taxon>
        <taxon>Pseudomonadota</taxon>
        <taxon>Alphaproteobacteria</taxon>
        <taxon>Sphingomonadales</taxon>
        <taxon>Sphingomonadaceae</taxon>
        <taxon>Novosphingobium</taxon>
    </lineage>
</organism>
<gene>
    <name evidence="17" type="ORF">NUTIK01_09650</name>
</gene>
<dbReference type="PANTHER" id="PTHR32552">
    <property type="entry name" value="FERRICHROME IRON RECEPTOR-RELATED"/>
    <property type="match status" value="1"/>
</dbReference>
<evidence type="ECO:0000256" key="13">
    <source>
        <dbReference type="SAM" id="MobiDB-lite"/>
    </source>
</evidence>
<dbReference type="InterPro" id="IPR012910">
    <property type="entry name" value="Plug_dom"/>
</dbReference>
<evidence type="ECO:0000256" key="14">
    <source>
        <dbReference type="SAM" id="SignalP"/>
    </source>
</evidence>
<protein>
    <submittedName>
        <fullName evidence="17">TonB-dependent receptor</fullName>
    </submittedName>
</protein>
<keyword evidence="3" id="KW-1134">Transmembrane beta strand</keyword>
<keyword evidence="2" id="KW-0813">Transport</keyword>
<dbReference type="RefSeq" id="WP_317973999.1">
    <property type="nucleotide sequence ID" value="NZ_BTFW01000001.1"/>
</dbReference>
<keyword evidence="17" id="KW-0675">Receptor</keyword>
<proteinExistence type="inferred from homology"/>
<evidence type="ECO:0000256" key="9">
    <source>
        <dbReference type="ARBA" id="ARBA00023077"/>
    </source>
</evidence>
<keyword evidence="4" id="KW-0410">Iron transport</keyword>